<accession>A0A2M6WDT0</accession>
<reference evidence="4" key="1">
    <citation type="submission" date="2017-09" db="EMBL/GenBank/DDBJ databases">
        <title>Depth-based differentiation of microbial function through sediment-hosted aquifers and enrichment of novel symbionts in the deep terrestrial subsurface.</title>
        <authorList>
            <person name="Probst A.J."/>
            <person name="Ladd B."/>
            <person name="Jarett J.K."/>
            <person name="Geller-Mcgrath D.E."/>
            <person name="Sieber C.M.K."/>
            <person name="Emerson J.B."/>
            <person name="Anantharaman K."/>
            <person name="Thomas B.C."/>
            <person name="Malmstrom R."/>
            <person name="Stieglmeier M."/>
            <person name="Klingl A."/>
            <person name="Woyke T."/>
            <person name="Ryan C.M."/>
            <person name="Banfield J.F."/>
        </authorList>
    </citation>
    <scope>NUCLEOTIDE SEQUENCE [LARGE SCALE GENOMIC DNA]</scope>
</reference>
<protein>
    <recommendedName>
        <fullName evidence="2">NAD-dependent epimerase/dehydratase domain-containing protein</fullName>
    </recommendedName>
</protein>
<dbReference type="PANTHER" id="PTHR43000">
    <property type="entry name" value="DTDP-D-GLUCOSE 4,6-DEHYDRATASE-RELATED"/>
    <property type="match status" value="1"/>
</dbReference>
<gene>
    <name evidence="3" type="ORF">COU17_03325</name>
</gene>
<evidence type="ECO:0000313" key="3">
    <source>
        <dbReference type="EMBL" id="PIT90957.1"/>
    </source>
</evidence>
<comment type="caution">
    <text evidence="3">The sequence shown here is derived from an EMBL/GenBank/DDBJ whole genome shotgun (WGS) entry which is preliminary data.</text>
</comment>
<dbReference type="AlphaFoldDB" id="A0A2M6WDT0"/>
<dbReference type="InterPro" id="IPR001509">
    <property type="entry name" value="Epimerase_deHydtase"/>
</dbReference>
<evidence type="ECO:0000256" key="1">
    <source>
        <dbReference type="ARBA" id="ARBA00007637"/>
    </source>
</evidence>
<proteinExistence type="inferred from homology"/>
<organism evidence="3 4">
    <name type="scientific">Candidatus Kaiserbacteria bacterium CG10_big_fil_rev_8_21_14_0_10_49_17</name>
    <dbReference type="NCBI Taxonomy" id="1974609"/>
    <lineage>
        <taxon>Bacteria</taxon>
        <taxon>Candidatus Kaiseribacteriota</taxon>
    </lineage>
</organism>
<name>A0A2M6WDT0_9BACT</name>
<feature type="domain" description="NAD-dependent epimerase/dehydratase" evidence="2">
    <location>
        <begin position="9"/>
        <end position="224"/>
    </location>
</feature>
<dbReference type="InterPro" id="IPR036291">
    <property type="entry name" value="NAD(P)-bd_dom_sf"/>
</dbReference>
<sequence>MTESQKKVILVTGGAGFIGSHLCERLAQDSNNRVISLDNYFTGSKENHVAGVEYREGHTRDIGAIVPERPDVIFHLGEYARVEQSILEPDIVEDLNTAGTAAVIDYWRTHKCKLVYAGSSTKFGDGGATRHTSPYARTKAANTERVREVGEQEKLSYAITYFYNVYGPRERTGVYGTVIEHFKRMYLSGTPCAVVAPGTQERNFTHVADIVEALVRVGEDGEKGEYGLGCEEAHTILEVARLFGCDDENTVIFPERAGNRMTSSLDTSKTRALGWRAHRSLTDYITAFTAEHARGAPREKRVLVFSTTMHPVSGRAEDAFIELAQQLPGVHFDVVTARFTRNINVGTDIPENVHIHRLGIGSPLDKFLLPVLGAFTGGMLATRHRYLFLWSLLASYAALAAVSVRYLRNLSLLVTLADQSVDELSASKRAALSLLISGTDQVYGTHTAQEQQVGSATRRALPRNSMGAGDAFANAMRFAYADIVRKQQP</sequence>
<dbReference type="Gene3D" id="3.40.50.720">
    <property type="entry name" value="NAD(P)-binding Rossmann-like Domain"/>
    <property type="match status" value="1"/>
</dbReference>
<evidence type="ECO:0000313" key="4">
    <source>
        <dbReference type="Proteomes" id="UP000228809"/>
    </source>
</evidence>
<dbReference type="Pfam" id="PF01370">
    <property type="entry name" value="Epimerase"/>
    <property type="match status" value="1"/>
</dbReference>
<dbReference type="EMBL" id="PFBJ01000018">
    <property type="protein sequence ID" value="PIT90957.1"/>
    <property type="molecule type" value="Genomic_DNA"/>
</dbReference>
<evidence type="ECO:0000259" key="2">
    <source>
        <dbReference type="Pfam" id="PF01370"/>
    </source>
</evidence>
<dbReference type="SUPFAM" id="SSF51735">
    <property type="entry name" value="NAD(P)-binding Rossmann-fold domains"/>
    <property type="match status" value="1"/>
</dbReference>
<dbReference type="Proteomes" id="UP000228809">
    <property type="component" value="Unassembled WGS sequence"/>
</dbReference>
<dbReference type="Gene3D" id="3.90.25.10">
    <property type="entry name" value="UDP-galactose 4-epimerase, domain 1"/>
    <property type="match status" value="1"/>
</dbReference>
<comment type="similarity">
    <text evidence="1">Belongs to the NAD(P)-dependent epimerase/dehydratase family.</text>
</comment>